<dbReference type="Proteomes" id="UP000807769">
    <property type="component" value="Unassembled WGS sequence"/>
</dbReference>
<organism evidence="1 2">
    <name type="scientific">Suillus subaureus</name>
    <dbReference type="NCBI Taxonomy" id="48587"/>
    <lineage>
        <taxon>Eukaryota</taxon>
        <taxon>Fungi</taxon>
        <taxon>Dikarya</taxon>
        <taxon>Basidiomycota</taxon>
        <taxon>Agaricomycotina</taxon>
        <taxon>Agaricomycetes</taxon>
        <taxon>Agaricomycetidae</taxon>
        <taxon>Boletales</taxon>
        <taxon>Suillineae</taxon>
        <taxon>Suillaceae</taxon>
        <taxon>Suillus</taxon>
    </lineage>
</organism>
<sequence>MSPRTRIIVTRIKAGLHAADQNMLTMEGSRCRNAQFVMQVVDHVDWHWQLEAFCYDSWLKRSRGRPLSLALGRYPSTNLLRSFLQPYINQPNRVSLPIFFPRRNPTQLEISLENLPALQELVIAGMSLYRAAFVRSISTLLSTMRGLKILDVSPPFELEHINPACGYLINVEITIYLANGVLLLLQLCPNLSSITIDVTSEPKNPLEPLRTVTGIRTLCITDTYYTTHPDSLSDLFNALSLSNLHVLEALSGANAVPHQLLVAFLARSKCPWRA</sequence>
<evidence type="ECO:0000313" key="1">
    <source>
        <dbReference type="EMBL" id="KAG1815759.1"/>
    </source>
</evidence>
<protein>
    <recommendedName>
        <fullName evidence="3">F-box domain-containing protein</fullName>
    </recommendedName>
</protein>
<name>A0A9P7EA57_9AGAM</name>
<dbReference type="GeneID" id="64634284"/>
<dbReference type="Gene3D" id="3.80.10.10">
    <property type="entry name" value="Ribonuclease Inhibitor"/>
    <property type="match status" value="1"/>
</dbReference>
<gene>
    <name evidence="1" type="ORF">BJ212DRAFT_1481515</name>
</gene>
<dbReference type="EMBL" id="JABBWG010000018">
    <property type="protein sequence ID" value="KAG1815759.1"/>
    <property type="molecule type" value="Genomic_DNA"/>
</dbReference>
<evidence type="ECO:0008006" key="3">
    <source>
        <dbReference type="Google" id="ProtNLM"/>
    </source>
</evidence>
<keyword evidence="2" id="KW-1185">Reference proteome</keyword>
<proteinExistence type="predicted"/>
<dbReference type="AlphaFoldDB" id="A0A9P7EA57"/>
<dbReference type="InterPro" id="IPR032675">
    <property type="entry name" value="LRR_dom_sf"/>
</dbReference>
<evidence type="ECO:0000313" key="2">
    <source>
        <dbReference type="Proteomes" id="UP000807769"/>
    </source>
</evidence>
<accession>A0A9P7EA57</accession>
<dbReference type="OrthoDB" id="2656560at2759"/>
<dbReference type="RefSeq" id="XP_041192690.1">
    <property type="nucleotide sequence ID" value="XM_041340268.1"/>
</dbReference>
<reference evidence="1" key="1">
    <citation type="journal article" date="2020" name="New Phytol.">
        <title>Comparative genomics reveals dynamic genome evolution in host specialist ectomycorrhizal fungi.</title>
        <authorList>
            <person name="Lofgren L.A."/>
            <person name="Nguyen N.H."/>
            <person name="Vilgalys R."/>
            <person name="Ruytinx J."/>
            <person name="Liao H.L."/>
            <person name="Branco S."/>
            <person name="Kuo A."/>
            <person name="LaButti K."/>
            <person name="Lipzen A."/>
            <person name="Andreopoulos W."/>
            <person name="Pangilinan J."/>
            <person name="Riley R."/>
            <person name="Hundley H."/>
            <person name="Na H."/>
            <person name="Barry K."/>
            <person name="Grigoriev I.V."/>
            <person name="Stajich J.E."/>
            <person name="Kennedy P.G."/>
        </authorList>
    </citation>
    <scope>NUCLEOTIDE SEQUENCE</scope>
    <source>
        <strain evidence="1">MN1</strain>
    </source>
</reference>
<comment type="caution">
    <text evidence="1">The sequence shown here is derived from an EMBL/GenBank/DDBJ whole genome shotgun (WGS) entry which is preliminary data.</text>
</comment>